<dbReference type="InterPro" id="IPR029063">
    <property type="entry name" value="SAM-dependent_MTases_sf"/>
</dbReference>
<evidence type="ECO:0008006" key="3">
    <source>
        <dbReference type="Google" id="ProtNLM"/>
    </source>
</evidence>
<dbReference type="Proteomes" id="UP000555411">
    <property type="component" value="Unassembled WGS sequence"/>
</dbReference>
<protein>
    <recommendedName>
        <fullName evidence="3">DNA adenine methylase</fullName>
    </recommendedName>
</protein>
<dbReference type="SUPFAM" id="SSF53335">
    <property type="entry name" value="S-adenosyl-L-methionine-dependent methyltransferases"/>
    <property type="match status" value="1"/>
</dbReference>
<dbReference type="Gene3D" id="3.40.50.150">
    <property type="entry name" value="Vaccinia Virus protein VP39"/>
    <property type="match status" value="1"/>
</dbReference>
<comment type="caution">
    <text evidence="1">The sequence shown here is derived from an EMBL/GenBank/DDBJ whole genome shotgun (WGS) entry which is preliminary data.</text>
</comment>
<proteinExistence type="predicted"/>
<gene>
    <name evidence="1" type="ORF">H7F16_04135</name>
</gene>
<keyword evidence="2" id="KW-1185">Reference proteome</keyword>
<reference evidence="1 2" key="1">
    <citation type="journal article" date="2017" name="Int. J. Syst. Evol. Microbiol.">
        <title>Gemmobacter straminiformis sp. nov., isolated from an artificial fountain.</title>
        <authorList>
            <person name="Kang J.Y."/>
            <person name="Kim M.J."/>
            <person name="Chun J."/>
            <person name="Son K.P."/>
            <person name="Jahng K.Y."/>
        </authorList>
    </citation>
    <scope>NUCLEOTIDE SEQUENCE [LARGE SCALE GENOMIC DNA]</scope>
    <source>
        <strain evidence="1 2">CAM-8</strain>
    </source>
</reference>
<dbReference type="AlphaFoldDB" id="A0A842I519"/>
<name>A0A842I519_9RHOB</name>
<organism evidence="1 2">
    <name type="scientific">Paragemmobacter straminiformis</name>
    <dbReference type="NCBI Taxonomy" id="2045119"/>
    <lineage>
        <taxon>Bacteria</taxon>
        <taxon>Pseudomonadati</taxon>
        <taxon>Pseudomonadota</taxon>
        <taxon>Alphaproteobacteria</taxon>
        <taxon>Rhodobacterales</taxon>
        <taxon>Paracoccaceae</taxon>
        <taxon>Paragemmobacter</taxon>
    </lineage>
</organism>
<evidence type="ECO:0000313" key="2">
    <source>
        <dbReference type="Proteomes" id="UP000555411"/>
    </source>
</evidence>
<accession>A0A842I519</accession>
<dbReference type="EMBL" id="JACLQD010000001">
    <property type="protein sequence ID" value="MBC2834681.1"/>
    <property type="molecule type" value="Genomic_DNA"/>
</dbReference>
<sequence>MLFYLDPPYWGCEDDYGRTLFSRERFEDLAGLLRGLKGHFILSLNDLPEVRECFAGLQISEVTTTYTIAAGAAQGGRRELLISNWRLPSAACVELPLIGAAHHGVDRRLVILRQGLLCHDPGLIEGDLHARPDLAHTRGAGDAGADGPLACGTKIRPKDHTVFEFESGQTLL</sequence>
<evidence type="ECO:0000313" key="1">
    <source>
        <dbReference type="EMBL" id="MBC2834681.1"/>
    </source>
</evidence>